<comment type="caution">
    <text evidence="5">The sequence shown here is derived from an EMBL/GenBank/DDBJ whole genome shotgun (WGS) entry which is preliminary data.</text>
</comment>
<dbReference type="SMART" id="SM00344">
    <property type="entry name" value="HTH_ASNC"/>
    <property type="match status" value="2"/>
</dbReference>
<keyword evidence="2" id="KW-0238">DNA-binding</keyword>
<evidence type="ECO:0000256" key="1">
    <source>
        <dbReference type="ARBA" id="ARBA00023015"/>
    </source>
</evidence>
<evidence type="ECO:0000259" key="4">
    <source>
        <dbReference type="PROSITE" id="PS50956"/>
    </source>
</evidence>
<dbReference type="InterPro" id="IPR036390">
    <property type="entry name" value="WH_DNA-bd_sf"/>
</dbReference>
<evidence type="ECO:0000313" key="5">
    <source>
        <dbReference type="EMBL" id="TQS45079.1"/>
    </source>
</evidence>
<dbReference type="InterPro" id="IPR036388">
    <property type="entry name" value="WH-like_DNA-bd_sf"/>
</dbReference>
<gene>
    <name evidence="5" type="ORF">FL583_11310</name>
</gene>
<dbReference type="InParanoid" id="A0A545AUR2"/>
<dbReference type="OrthoDB" id="3453230at2"/>
<keyword evidence="1" id="KW-0805">Transcription regulation</keyword>
<protein>
    <submittedName>
        <fullName evidence="5">AsnC family transcriptional regulator</fullName>
    </submittedName>
</protein>
<dbReference type="InterPro" id="IPR019887">
    <property type="entry name" value="Tscrpt_reg_AsnC/Lrp_C"/>
</dbReference>
<reference evidence="5 6" key="1">
    <citation type="submission" date="2019-07" db="EMBL/GenBank/DDBJ databases">
        <title>Cryptosporangium phraense sp. nov., isolated from plant litter.</title>
        <authorList>
            <person name="Suriyachadkun C."/>
        </authorList>
    </citation>
    <scope>NUCLEOTIDE SEQUENCE [LARGE SCALE GENOMIC DNA]</scope>
    <source>
        <strain evidence="5 6">A-T 5661</strain>
    </source>
</reference>
<name>A0A545AUR2_9ACTN</name>
<dbReference type="InterPro" id="IPR000485">
    <property type="entry name" value="AsnC-type_HTH_dom"/>
</dbReference>
<dbReference type="Proteomes" id="UP000317982">
    <property type="component" value="Unassembled WGS sequence"/>
</dbReference>
<dbReference type="GO" id="GO:0043565">
    <property type="term" value="F:sequence-specific DNA binding"/>
    <property type="evidence" value="ECO:0007669"/>
    <property type="project" value="InterPro"/>
</dbReference>
<dbReference type="GO" id="GO:0043200">
    <property type="term" value="P:response to amino acid"/>
    <property type="evidence" value="ECO:0007669"/>
    <property type="project" value="TreeGrafter"/>
</dbReference>
<proteinExistence type="predicted"/>
<dbReference type="SUPFAM" id="SSF46785">
    <property type="entry name" value="Winged helix' DNA-binding domain"/>
    <property type="match status" value="2"/>
</dbReference>
<feature type="domain" description="HTH asnC-type" evidence="4">
    <location>
        <begin position="3"/>
        <end position="63"/>
    </location>
</feature>
<accession>A0A545AUR2</accession>
<dbReference type="PANTHER" id="PTHR30154">
    <property type="entry name" value="LEUCINE-RESPONSIVE REGULATORY PROTEIN"/>
    <property type="match status" value="1"/>
</dbReference>
<dbReference type="GO" id="GO:0005829">
    <property type="term" value="C:cytosol"/>
    <property type="evidence" value="ECO:0007669"/>
    <property type="project" value="TreeGrafter"/>
</dbReference>
<dbReference type="AlphaFoldDB" id="A0A545AUR2"/>
<dbReference type="Gene3D" id="3.30.70.920">
    <property type="match status" value="1"/>
</dbReference>
<keyword evidence="6" id="KW-1185">Reference proteome</keyword>
<dbReference type="InterPro" id="IPR019888">
    <property type="entry name" value="Tscrpt_reg_AsnC-like"/>
</dbReference>
<sequence length="318" mass="34468">MEIDELDRQLTHALRINGRAGYREIGAVLGVSDQTVARRYRRLRAEARLRVIGLPNPIELGYESWLIRVRTAPDSALPIADALARRPDTGWVSITSGGTEIGCVVRVPAAVDRETLLLQKLPRTPRVTSVSAYCVVHQFVGGAVGPDLHDDALTAEQIAALSRARGAGRTAARLTAADAPLLEALARDGRLSYAELAAATGWPESTVRLRVLELFDSGSLYSDVEIDPEPYGFRAAVLLWLTVSPSRLAAVGAALRGHEEIVFAAATTGPTNLQALAICRDMPTFYRYLTEELGALEGVERIESEPLLRNIKQLGTVL</sequence>
<dbReference type="Pfam" id="PF01037">
    <property type="entry name" value="AsnC_trans_reg"/>
    <property type="match status" value="1"/>
</dbReference>
<keyword evidence="3" id="KW-0804">Transcription</keyword>
<dbReference type="Gene3D" id="1.10.10.10">
    <property type="entry name" value="Winged helix-like DNA-binding domain superfamily/Winged helix DNA-binding domain"/>
    <property type="match status" value="2"/>
</dbReference>
<dbReference type="PRINTS" id="PR00033">
    <property type="entry name" value="HTHASNC"/>
</dbReference>
<evidence type="ECO:0000256" key="2">
    <source>
        <dbReference type="ARBA" id="ARBA00023125"/>
    </source>
</evidence>
<evidence type="ECO:0000256" key="3">
    <source>
        <dbReference type="ARBA" id="ARBA00023163"/>
    </source>
</evidence>
<dbReference type="PROSITE" id="PS50956">
    <property type="entry name" value="HTH_ASNC_2"/>
    <property type="match status" value="1"/>
</dbReference>
<evidence type="ECO:0000313" key="6">
    <source>
        <dbReference type="Proteomes" id="UP000317982"/>
    </source>
</evidence>
<dbReference type="EMBL" id="VIRS01000006">
    <property type="protein sequence ID" value="TQS45079.1"/>
    <property type="molecule type" value="Genomic_DNA"/>
</dbReference>
<dbReference type="InterPro" id="IPR011008">
    <property type="entry name" value="Dimeric_a/b-barrel"/>
</dbReference>
<dbReference type="RefSeq" id="WP_142704528.1">
    <property type="nucleotide sequence ID" value="NZ_VIRS01000006.1"/>
</dbReference>
<organism evidence="5 6">
    <name type="scientific">Cryptosporangium phraense</name>
    <dbReference type="NCBI Taxonomy" id="2593070"/>
    <lineage>
        <taxon>Bacteria</taxon>
        <taxon>Bacillati</taxon>
        <taxon>Actinomycetota</taxon>
        <taxon>Actinomycetes</taxon>
        <taxon>Cryptosporangiales</taxon>
        <taxon>Cryptosporangiaceae</taxon>
        <taxon>Cryptosporangium</taxon>
    </lineage>
</organism>
<dbReference type="SUPFAM" id="SSF54909">
    <property type="entry name" value="Dimeric alpha+beta barrel"/>
    <property type="match status" value="1"/>
</dbReference>
<dbReference type="PANTHER" id="PTHR30154:SF34">
    <property type="entry name" value="TRANSCRIPTIONAL REGULATOR AZLB"/>
    <property type="match status" value="1"/>
</dbReference>
<dbReference type="Pfam" id="PF13404">
    <property type="entry name" value="HTH_AsnC-type"/>
    <property type="match status" value="2"/>
</dbReference>